<dbReference type="GO" id="GO:1990112">
    <property type="term" value="C:RQC complex"/>
    <property type="evidence" value="ECO:0007669"/>
    <property type="project" value="UniProtKB-UniRule"/>
</dbReference>
<comment type="catalytic activity">
    <reaction evidence="1 16">
        <text>S-ubiquitinyl-[E2 ubiquitin-conjugating enzyme]-L-cysteine + [acceptor protein]-L-lysine = [E2 ubiquitin-conjugating enzyme]-L-cysteine + N(6)-ubiquitinyl-[acceptor protein]-L-lysine.</text>
        <dbReference type="EC" id="2.3.2.27"/>
    </reaction>
</comment>
<evidence type="ECO:0000256" key="6">
    <source>
        <dbReference type="ARBA" id="ARBA00017157"/>
    </source>
</evidence>
<dbReference type="InterPro" id="IPR039804">
    <property type="entry name" value="RING-CH-C4HC3_LTN1"/>
</dbReference>
<evidence type="ECO:0000256" key="17">
    <source>
        <dbReference type="SAM" id="MobiDB-lite"/>
    </source>
</evidence>
<keyword evidence="12 16" id="KW-0833">Ubl conjugation pathway</keyword>
<protein>
    <recommendedName>
        <fullName evidence="6 16">E3 ubiquitin-protein ligase listerin</fullName>
        <ecNumber evidence="5 16">2.3.2.27</ecNumber>
    </recommendedName>
    <alternativeName>
        <fullName evidence="14 16">RING-type E3 ubiquitin transferase listerin</fullName>
    </alternativeName>
</protein>
<dbReference type="GO" id="GO:0008270">
    <property type="term" value="F:zinc ion binding"/>
    <property type="evidence" value="ECO:0007669"/>
    <property type="project" value="UniProtKB-KW"/>
</dbReference>
<dbReference type="Gene3D" id="1.25.10.10">
    <property type="entry name" value="Leucine-rich Repeat Variant"/>
    <property type="match status" value="1"/>
</dbReference>
<evidence type="ECO:0000259" key="18">
    <source>
        <dbReference type="PROSITE" id="PS50089"/>
    </source>
</evidence>
<feature type="compositionally biased region" description="Polar residues" evidence="17">
    <location>
        <begin position="10"/>
        <end position="22"/>
    </location>
</feature>
<dbReference type="GO" id="GO:0005829">
    <property type="term" value="C:cytosol"/>
    <property type="evidence" value="ECO:0007669"/>
    <property type="project" value="UniProtKB-SubCell"/>
</dbReference>
<dbReference type="Pfam" id="PF23009">
    <property type="entry name" value="UBC_like"/>
    <property type="match status" value="1"/>
</dbReference>
<comment type="function">
    <text evidence="16">E3 ubiquitin-protein ligase. Component of the ribosome quality control complex (RQC), a ribosome-associated complex that mediates ubiquitination and extraction of incompletely synthesized nascent chains for proteasomal degradation.</text>
</comment>
<evidence type="ECO:0000256" key="9">
    <source>
        <dbReference type="ARBA" id="ARBA00022723"/>
    </source>
</evidence>
<dbReference type="SUPFAM" id="SSF57850">
    <property type="entry name" value="RING/U-box"/>
    <property type="match status" value="1"/>
</dbReference>
<dbReference type="InterPro" id="IPR054478">
    <property type="entry name" value="LTN1_UBC"/>
</dbReference>
<dbReference type="OrthoDB" id="6108at2759"/>
<keyword evidence="11 15" id="KW-0863">Zinc-finger</keyword>
<comment type="similarity">
    <text evidence="4 16">Belongs to the LTN1 family.</text>
</comment>
<evidence type="ECO:0000256" key="8">
    <source>
        <dbReference type="ARBA" id="ARBA00022679"/>
    </source>
</evidence>
<evidence type="ECO:0000256" key="12">
    <source>
        <dbReference type="ARBA" id="ARBA00022786"/>
    </source>
</evidence>
<accession>A0A9N9T8G8</accession>
<comment type="subunit">
    <text evidence="16">Component of the ribosome quality control complex (RQC).</text>
</comment>
<dbReference type="SMART" id="SM01197">
    <property type="entry name" value="FANCL_C"/>
    <property type="match status" value="1"/>
</dbReference>
<reference evidence="19" key="1">
    <citation type="submission" date="2022-01" db="EMBL/GenBank/DDBJ databases">
        <authorList>
            <person name="King R."/>
        </authorList>
    </citation>
    <scope>NUCLEOTIDE SEQUENCE</scope>
</reference>
<evidence type="ECO:0000256" key="5">
    <source>
        <dbReference type="ARBA" id="ARBA00012483"/>
    </source>
</evidence>
<comment type="subcellular location">
    <subcellularLocation>
        <location evidence="2">Cytoplasm</location>
        <location evidence="2">Cytosol</location>
    </subcellularLocation>
</comment>
<organism evidence="19 20">
    <name type="scientific">Diabrotica balteata</name>
    <name type="common">Banded cucumber beetle</name>
    <dbReference type="NCBI Taxonomy" id="107213"/>
    <lineage>
        <taxon>Eukaryota</taxon>
        <taxon>Metazoa</taxon>
        <taxon>Ecdysozoa</taxon>
        <taxon>Arthropoda</taxon>
        <taxon>Hexapoda</taxon>
        <taxon>Insecta</taxon>
        <taxon>Pterygota</taxon>
        <taxon>Neoptera</taxon>
        <taxon>Endopterygota</taxon>
        <taxon>Coleoptera</taxon>
        <taxon>Polyphaga</taxon>
        <taxon>Cucujiformia</taxon>
        <taxon>Chrysomeloidea</taxon>
        <taxon>Chrysomelidae</taxon>
        <taxon>Galerucinae</taxon>
        <taxon>Diabroticina</taxon>
        <taxon>Diabroticites</taxon>
        <taxon>Diabrotica</taxon>
    </lineage>
</organism>
<name>A0A9N9T8G8_DIABA</name>
<evidence type="ECO:0000256" key="4">
    <source>
        <dbReference type="ARBA" id="ARBA00007997"/>
    </source>
</evidence>
<evidence type="ECO:0000313" key="19">
    <source>
        <dbReference type="EMBL" id="CAG9838021.1"/>
    </source>
</evidence>
<evidence type="ECO:0000256" key="13">
    <source>
        <dbReference type="ARBA" id="ARBA00022833"/>
    </source>
</evidence>
<dbReference type="EMBL" id="OU898282">
    <property type="protein sequence ID" value="CAG9838021.1"/>
    <property type="molecule type" value="Genomic_DNA"/>
</dbReference>
<evidence type="ECO:0000256" key="2">
    <source>
        <dbReference type="ARBA" id="ARBA00004514"/>
    </source>
</evidence>
<evidence type="ECO:0000313" key="20">
    <source>
        <dbReference type="Proteomes" id="UP001153709"/>
    </source>
</evidence>
<dbReference type="InterPro" id="IPR013083">
    <property type="entry name" value="Znf_RING/FYVE/PHD"/>
</dbReference>
<dbReference type="InterPro" id="IPR011989">
    <property type="entry name" value="ARM-like"/>
</dbReference>
<dbReference type="PROSITE" id="PS50089">
    <property type="entry name" value="ZF_RING_2"/>
    <property type="match status" value="1"/>
</dbReference>
<proteinExistence type="inferred from homology"/>
<dbReference type="InterPro" id="IPR054477">
    <property type="entry name" value="LTN1_E3_ligase_6th"/>
</dbReference>
<dbReference type="GO" id="GO:1990116">
    <property type="term" value="P:ribosome-associated ubiquitin-dependent protein catabolic process"/>
    <property type="evidence" value="ECO:0007669"/>
    <property type="project" value="UniProtKB-UniRule"/>
</dbReference>
<dbReference type="InterPro" id="IPR039795">
    <property type="entry name" value="LTN1/Rkr1"/>
</dbReference>
<dbReference type="PANTHER" id="PTHR12389:SF0">
    <property type="entry name" value="E3 UBIQUITIN-PROTEIN LIGASE LISTERIN"/>
    <property type="match status" value="1"/>
</dbReference>
<evidence type="ECO:0000256" key="15">
    <source>
        <dbReference type="PROSITE-ProRule" id="PRU00175"/>
    </source>
</evidence>
<dbReference type="GO" id="GO:0072344">
    <property type="term" value="P:rescue of stalled ribosome"/>
    <property type="evidence" value="ECO:0007669"/>
    <property type="project" value="UniProtKB-UniRule"/>
</dbReference>
<dbReference type="InterPro" id="IPR054476">
    <property type="entry name" value="Ltn1_N"/>
</dbReference>
<feature type="domain" description="RING-type" evidence="18">
    <location>
        <begin position="1658"/>
        <end position="1705"/>
    </location>
</feature>
<dbReference type="PANTHER" id="PTHR12389">
    <property type="entry name" value="ZINC FINGER PROTEIN 294"/>
    <property type="match status" value="1"/>
</dbReference>
<keyword evidence="7" id="KW-0963">Cytoplasm</keyword>
<evidence type="ECO:0000256" key="3">
    <source>
        <dbReference type="ARBA" id="ARBA00004906"/>
    </source>
</evidence>
<dbReference type="EC" id="2.3.2.27" evidence="5 16"/>
<dbReference type="GO" id="GO:0043023">
    <property type="term" value="F:ribosomal large subunit binding"/>
    <property type="evidence" value="ECO:0007669"/>
    <property type="project" value="TreeGrafter"/>
</dbReference>
<dbReference type="InterPro" id="IPR016024">
    <property type="entry name" value="ARM-type_fold"/>
</dbReference>
<keyword evidence="20" id="KW-1185">Reference proteome</keyword>
<dbReference type="Pfam" id="PF22958">
    <property type="entry name" value="Ltn1_1st"/>
    <property type="match status" value="1"/>
</dbReference>
<feature type="region of interest" description="Disordered" evidence="17">
    <location>
        <begin position="1"/>
        <end position="25"/>
    </location>
</feature>
<evidence type="ECO:0000256" key="16">
    <source>
        <dbReference type="RuleBase" id="RU367090"/>
    </source>
</evidence>
<dbReference type="Pfam" id="PF22999">
    <property type="entry name" value="LTN1_E3_ligase_6th"/>
    <property type="match status" value="1"/>
</dbReference>
<dbReference type="CDD" id="cd16491">
    <property type="entry name" value="RING-CH-C4HC3_LTN1"/>
    <property type="match status" value="1"/>
</dbReference>
<evidence type="ECO:0000256" key="7">
    <source>
        <dbReference type="ARBA" id="ARBA00022490"/>
    </source>
</evidence>
<keyword evidence="8 16" id="KW-0808">Transferase</keyword>
<evidence type="ECO:0000256" key="1">
    <source>
        <dbReference type="ARBA" id="ARBA00000900"/>
    </source>
</evidence>
<sequence>MGGKHKVANRTKNNARPSNSGRSAELLGTSIPQFAGFSGIKDTPFGFSCTTDEIDTSLDPNTQVIFKKISKKDSTTKIKGLQELAALIKESDQDTVKTLLPVWPRFYSVLVTDTDNRVREATHNVHHQIILKVKRNIAPYLKQLMAPWFTSQYDTYAPAASAASQSFKDAFPPNKIQEAIVFCQEEILNYLSDNLLVQTAQTLSNLKHVSAEEAEAKYERVLISCLQGYCLYLEKVSAEQIKNTSELNNSIISNAKFWKFSKSKVAHVRASFFSIISVICQKATFLFDDKGSQVVNSVFVGLDEYDPTVLPKIWEATLLTMSNIKDWWTYINIEKLFLPKLWKILKQGGQGNASIIYPSLLPLISHLPQTIDDNAPQFYNLFFENLWLGLNQKSTVSSRSESVAVATAFVECLQYVILKRQSDLPFCKTLIKAHLVNSVEWCLIEDQVNYKTLFNQISTLIQHWSRNLDSEYLNVCLEFFLENIRDVFRDTLFNVKELPGHSVEKIADKQLDLLQSLKVTHKSKKQFKPVFLQYVASLIIIFRMVKFSSDETDNQDSKHKHSKTISDDKMYYTHLNKLVYDICEDYVKYISEKKSRMLVKHLYSLVIDFDTKNFFSNLNEKMKQKVPDSKLIDVYTQILHMWLVGPEWCCKHVVSLIFLMFEYLESTEKQQILNTFSKITSEECLSWCISEALSHPYNKDELVKKWLRTEKISKFIVSITDKIVIDECPPDLSTLFKVALTENQDGELFICDAAVADIISKLVSVVENYSDHVVTADTCTSLAAYICAIIYTDNLLLTYSDQLLLALFRLSCNSNIDNEIISTETIYELTSAWQDAVTLLCKNMNKEESLTLVSKLAVVVEEEFMKSNLDEANVNYLINVVVNTLRAVYKSLPLHLTVFLMVFVERKFINSFKSYIEELCKVAKYISGELSNPREELKYISNTIDKIDIARYFTWIYFKLGIVASTLKDILPDEYEDEDDEEDKDPPGGDIEKPSIILKVIDRPEKYVAQILHDLCVCQVYIETFKNTLYFDSIVHFYVLTEMKMKSTLNNTDKLFRSNLKRIIKENTRKYGWQWPAVAYLLYSELLPEDLQSIYKEFVQDASKTDISYELHLTQVLSQNINYDFVHNKANAIDNIVSLRSLIRCDDIDVQIAEVFTQMETIRSKNVPQFLYNTRDISWQDCQEIVEVIRLCAAMMEHKFNTLSQRHWDFAVLSLVSWASNCLKFKDFYDSLQYQAILCSVVSLYVNTDNKIKELKQKDVSSSFVDEWQDVLVESIHSDLLQTWLYLADKFKDKKDIMKYIPLIQELSKLLDNINCDTIFKLSESTLPKWTKFLKQGCVLLVNSQPNLQSWGYKILLVLVPGLVKIDNEAVITNTPHHNGLIFEQFKEKLVETHEIINSMLMGFKLGEDSCRVEPMTDSYTYSLAYLLLWDVLLTLCDSASTELRFQYADWLRNENLLNTFLNNLFKLMPTEVLHYGEGKSKCIMDNFVKKPQMSAKDACDSEKIEQLVCWLYSSTLAQLPALVRQWWTTLDSKLAQVVEKVTQIYVSPRLITQELNDVMTYQSKFKNMVLKVSQVAREITAIYTVDEIQEDLVISLPQNYPLGGLTLQCKKQIAGSSIKQWLLQFKKCVIHQNGKIWNGLSLWNNNLEKKFDGVEECYICFAVLHQGTYQLPKLSCQTCKKKFHSACLYKWFRTSYKSSCPICRNLF</sequence>
<dbReference type="InterPro" id="IPR001841">
    <property type="entry name" value="Znf_RING"/>
</dbReference>
<evidence type="ECO:0000256" key="10">
    <source>
        <dbReference type="ARBA" id="ARBA00022737"/>
    </source>
</evidence>
<evidence type="ECO:0000256" key="14">
    <source>
        <dbReference type="ARBA" id="ARBA00032366"/>
    </source>
</evidence>
<dbReference type="SUPFAM" id="SSF48371">
    <property type="entry name" value="ARM repeat"/>
    <property type="match status" value="1"/>
</dbReference>
<keyword evidence="13 16" id="KW-0862">Zinc</keyword>
<comment type="pathway">
    <text evidence="3 16">Protein modification; protein ubiquitination.</text>
</comment>
<evidence type="ECO:0000256" key="11">
    <source>
        <dbReference type="ARBA" id="ARBA00022771"/>
    </source>
</evidence>
<dbReference type="GO" id="GO:0061630">
    <property type="term" value="F:ubiquitin protein ligase activity"/>
    <property type="evidence" value="ECO:0007669"/>
    <property type="project" value="UniProtKB-UniRule"/>
</dbReference>
<dbReference type="Gene3D" id="3.30.40.10">
    <property type="entry name" value="Zinc/RING finger domain, C3HC4 (zinc finger)"/>
    <property type="match status" value="1"/>
</dbReference>
<keyword evidence="9 16" id="KW-0479">Metal-binding</keyword>
<dbReference type="FunFam" id="3.30.40.10:FF:000038">
    <property type="entry name" value="E3 ubiquitin-protein ligase listerin"/>
    <property type="match status" value="1"/>
</dbReference>
<dbReference type="Proteomes" id="UP001153709">
    <property type="component" value="Chromosome 7"/>
</dbReference>
<keyword evidence="10" id="KW-0677">Repeat</keyword>
<gene>
    <name evidence="19" type="ORF">DIABBA_LOCUS10954</name>
</gene>